<evidence type="ECO:0000313" key="2">
    <source>
        <dbReference type="EMBL" id="CAB4939162.1"/>
    </source>
</evidence>
<evidence type="ECO:0000256" key="1">
    <source>
        <dbReference type="SAM" id="Phobius"/>
    </source>
</evidence>
<accession>A0A6J7J9U4</accession>
<sequence length="62" mass="6677">MASQLKSTLALICCGTLLWIVGLVIALATSATYRTIWICICGAGLGVIGAIYSYRRDRRGEL</sequence>
<reference evidence="2" key="1">
    <citation type="submission" date="2020-05" db="EMBL/GenBank/DDBJ databases">
        <authorList>
            <person name="Chiriac C."/>
            <person name="Salcher M."/>
            <person name="Ghai R."/>
            <person name="Kavagutti S V."/>
        </authorList>
    </citation>
    <scope>NUCLEOTIDE SEQUENCE</scope>
</reference>
<name>A0A6J7J9U4_9ZZZZ</name>
<evidence type="ECO:0000313" key="3">
    <source>
        <dbReference type="EMBL" id="CAB5004929.1"/>
    </source>
</evidence>
<proteinExistence type="predicted"/>
<dbReference type="Pfam" id="PF10745">
    <property type="entry name" value="DUF2530"/>
    <property type="match status" value="1"/>
</dbReference>
<dbReference type="EMBL" id="CAFBPB010000078">
    <property type="protein sequence ID" value="CAB5004929.1"/>
    <property type="molecule type" value="Genomic_DNA"/>
</dbReference>
<protein>
    <submittedName>
        <fullName evidence="2">Unannotated protein</fullName>
    </submittedName>
</protein>
<feature type="transmembrane region" description="Helical" evidence="1">
    <location>
        <begin position="35"/>
        <end position="54"/>
    </location>
</feature>
<feature type="transmembrane region" description="Helical" evidence="1">
    <location>
        <begin position="9"/>
        <end position="29"/>
    </location>
</feature>
<keyword evidence="1" id="KW-1133">Transmembrane helix</keyword>
<dbReference type="EMBL" id="CAFBNG010000078">
    <property type="protein sequence ID" value="CAB4939162.1"/>
    <property type="molecule type" value="Genomic_DNA"/>
</dbReference>
<gene>
    <name evidence="2" type="ORF">UFOPK3774_00532</name>
    <name evidence="3" type="ORF">UFOPK4049_00702</name>
</gene>
<organism evidence="2">
    <name type="scientific">freshwater metagenome</name>
    <dbReference type="NCBI Taxonomy" id="449393"/>
    <lineage>
        <taxon>unclassified sequences</taxon>
        <taxon>metagenomes</taxon>
        <taxon>ecological metagenomes</taxon>
    </lineage>
</organism>
<dbReference type="AlphaFoldDB" id="A0A6J7J9U4"/>
<dbReference type="InterPro" id="IPR019681">
    <property type="entry name" value="DUF2530"/>
</dbReference>
<keyword evidence="1" id="KW-0472">Membrane</keyword>
<keyword evidence="1" id="KW-0812">Transmembrane</keyword>